<evidence type="ECO:0000313" key="1">
    <source>
        <dbReference type="EMBL" id="KHK99301.1"/>
    </source>
</evidence>
<dbReference type="Gene3D" id="1.10.10.1150">
    <property type="entry name" value="Coenzyme PQQ synthesis protein D (PqqD)"/>
    <property type="match status" value="1"/>
</dbReference>
<dbReference type="Proteomes" id="UP000031030">
    <property type="component" value="Unassembled WGS sequence"/>
</dbReference>
<dbReference type="AlphaFoldDB" id="A0A0B2ACF6"/>
<evidence type="ECO:0000313" key="2">
    <source>
        <dbReference type="Proteomes" id="UP000031030"/>
    </source>
</evidence>
<dbReference type="EMBL" id="JTDK01000003">
    <property type="protein sequence ID" value="KHK99301.1"/>
    <property type="molecule type" value="Genomic_DNA"/>
</dbReference>
<name>A0A0B2ACF6_9MICO</name>
<organism evidence="1 2">
    <name type="scientific">Microbacterium mangrovi</name>
    <dbReference type="NCBI Taxonomy" id="1348253"/>
    <lineage>
        <taxon>Bacteria</taxon>
        <taxon>Bacillati</taxon>
        <taxon>Actinomycetota</taxon>
        <taxon>Actinomycetes</taxon>
        <taxon>Micrococcales</taxon>
        <taxon>Microbacteriaceae</taxon>
        <taxon>Microbacterium</taxon>
    </lineage>
</organism>
<dbReference type="RefSeq" id="WP_039395901.1">
    <property type="nucleotide sequence ID" value="NZ_JTDK01000003.1"/>
</dbReference>
<proteinExistence type="predicted"/>
<dbReference type="InterPro" id="IPR008792">
    <property type="entry name" value="PQQD"/>
</dbReference>
<comment type="caution">
    <text evidence="1">The sequence shown here is derived from an EMBL/GenBank/DDBJ whole genome shotgun (WGS) entry which is preliminary data.</text>
</comment>
<gene>
    <name evidence="1" type="ORF">LK09_03155</name>
</gene>
<dbReference type="InterPro" id="IPR041881">
    <property type="entry name" value="PqqD_sf"/>
</dbReference>
<evidence type="ECO:0008006" key="3">
    <source>
        <dbReference type="Google" id="ProtNLM"/>
    </source>
</evidence>
<reference evidence="1 2" key="1">
    <citation type="submission" date="2014-11" db="EMBL/GenBank/DDBJ databases">
        <title>Genome sequence of Microbacterium mangrovi MUSC 115(T).</title>
        <authorList>
            <person name="Lee L.-H."/>
        </authorList>
    </citation>
    <scope>NUCLEOTIDE SEQUENCE [LARGE SCALE GENOMIC DNA]</scope>
    <source>
        <strain evidence="1 2">MUSC 115</strain>
    </source>
</reference>
<accession>A0A0B2ACF6</accession>
<sequence length="97" mass="10514">MPENYWGIPPDVAWTGDADRVVVLRLSGDGETPQAMEGPAAAIWRVIARGPVTVGEIADRLAEEYEAEPDSLRADVSSFVAQLAQRYFVAPTERIAG</sequence>
<keyword evidence="2" id="KW-1185">Reference proteome</keyword>
<dbReference type="Pfam" id="PF05402">
    <property type="entry name" value="PqqD"/>
    <property type="match status" value="1"/>
</dbReference>
<protein>
    <recommendedName>
        <fullName evidence="3">Pyrroloquinoline quinone biosynthesis protein PqqD</fullName>
    </recommendedName>
</protein>
<dbReference type="OrthoDB" id="4869642at2"/>